<evidence type="ECO:0000313" key="12">
    <source>
        <dbReference type="Proteomes" id="UP000663828"/>
    </source>
</evidence>
<dbReference type="Proteomes" id="UP000663852">
    <property type="component" value="Unassembled WGS sequence"/>
</dbReference>
<evidence type="ECO:0000256" key="1">
    <source>
        <dbReference type="ARBA" id="ARBA00022448"/>
    </source>
</evidence>
<dbReference type="PROSITE" id="PS01013">
    <property type="entry name" value="OSBP"/>
    <property type="match status" value="1"/>
</dbReference>
<dbReference type="Gene3D" id="1.10.287.2720">
    <property type="match status" value="1"/>
</dbReference>
<protein>
    <recommendedName>
        <fullName evidence="6">Oxysterol-binding protein</fullName>
    </recommendedName>
</protein>
<feature type="compositionally biased region" description="Polar residues" evidence="8">
    <location>
        <begin position="300"/>
        <end position="350"/>
    </location>
</feature>
<dbReference type="FunFam" id="2.40.160.120:FF:000002">
    <property type="entry name" value="Oxysterol-binding protein"/>
    <property type="match status" value="1"/>
</dbReference>
<dbReference type="PROSITE" id="PS50003">
    <property type="entry name" value="PH_DOMAIN"/>
    <property type="match status" value="1"/>
</dbReference>
<dbReference type="GO" id="GO:0005829">
    <property type="term" value="C:cytosol"/>
    <property type="evidence" value="ECO:0007669"/>
    <property type="project" value="TreeGrafter"/>
</dbReference>
<feature type="region of interest" description="Disordered" evidence="8">
    <location>
        <begin position="227"/>
        <end position="246"/>
    </location>
</feature>
<evidence type="ECO:0000256" key="3">
    <source>
        <dbReference type="ARBA" id="ARBA00023055"/>
    </source>
</evidence>
<evidence type="ECO:0000256" key="7">
    <source>
        <dbReference type="SAM" id="Coils"/>
    </source>
</evidence>
<dbReference type="PANTHER" id="PTHR10972">
    <property type="entry name" value="OXYSTEROL-BINDING PROTEIN-RELATED"/>
    <property type="match status" value="1"/>
</dbReference>
<comment type="caution">
    <text evidence="10">The sequence shown here is derived from an EMBL/GenBank/DDBJ whole genome shotgun (WGS) entry which is preliminary data.</text>
</comment>
<feature type="coiled-coil region" evidence="7">
    <location>
        <begin position="134"/>
        <end position="161"/>
    </location>
</feature>
<evidence type="ECO:0000256" key="4">
    <source>
        <dbReference type="ARBA" id="ARBA00023121"/>
    </source>
</evidence>
<feature type="compositionally biased region" description="Acidic residues" evidence="8">
    <location>
        <begin position="275"/>
        <end position="287"/>
    </location>
</feature>
<evidence type="ECO:0000313" key="10">
    <source>
        <dbReference type="EMBL" id="CAF1000507.1"/>
    </source>
</evidence>
<dbReference type="InterPro" id="IPR001849">
    <property type="entry name" value="PH_domain"/>
</dbReference>
<organism evidence="10 12">
    <name type="scientific">Adineta ricciae</name>
    <name type="common">Rotifer</name>
    <dbReference type="NCBI Taxonomy" id="249248"/>
    <lineage>
        <taxon>Eukaryota</taxon>
        <taxon>Metazoa</taxon>
        <taxon>Spiralia</taxon>
        <taxon>Gnathifera</taxon>
        <taxon>Rotifera</taxon>
        <taxon>Eurotatoria</taxon>
        <taxon>Bdelloidea</taxon>
        <taxon>Adinetida</taxon>
        <taxon>Adinetidae</taxon>
        <taxon>Adineta</taxon>
    </lineage>
</organism>
<evidence type="ECO:0000256" key="6">
    <source>
        <dbReference type="RuleBase" id="RU003845"/>
    </source>
</evidence>
<keyword evidence="7" id="KW-0175">Coiled coil</keyword>
<keyword evidence="4" id="KW-0446">Lipid-binding</keyword>
<keyword evidence="2" id="KW-0597">Phosphoprotein</keyword>
<dbReference type="GO" id="GO:0006869">
    <property type="term" value="P:lipid transport"/>
    <property type="evidence" value="ECO:0007669"/>
    <property type="project" value="UniProtKB-KW"/>
</dbReference>
<dbReference type="Pfam" id="PF01237">
    <property type="entry name" value="Oxysterol_BP"/>
    <property type="match status" value="1"/>
</dbReference>
<dbReference type="Pfam" id="PF00169">
    <property type="entry name" value="PH"/>
    <property type="match status" value="1"/>
</dbReference>
<dbReference type="SMART" id="SM00233">
    <property type="entry name" value="PH"/>
    <property type="match status" value="1"/>
</dbReference>
<keyword evidence="3 6" id="KW-0445">Lipid transport</keyword>
<dbReference type="AlphaFoldDB" id="A0A814GSX7"/>
<reference evidence="10" key="1">
    <citation type="submission" date="2021-02" db="EMBL/GenBank/DDBJ databases">
        <authorList>
            <person name="Nowell W R."/>
        </authorList>
    </citation>
    <scope>NUCLEOTIDE SEQUENCE</scope>
</reference>
<dbReference type="GO" id="GO:0005794">
    <property type="term" value="C:Golgi apparatus"/>
    <property type="evidence" value="ECO:0007669"/>
    <property type="project" value="TreeGrafter"/>
</dbReference>
<sequence length="741" mass="84079">MLFEGPLSKWTNVIQGWQYRFFVLDPTQGMLIYYTSKDNMVKGERRGVVLLRGAYLGIDSEDDSTFTIRSHVNLLHESHRGEPSLQIYNEYDDLARDAEERQKWISNLEEAISLNSVNTDKLSVSSTSLFERKIAEADAYLQLLIDQVNALEQKSDQEQDVKEQESCKRVVTSAKRLIEAVKYSIVSLQLAKVHMDPHSDVKADVDYQAVLSHMNIHKDKILNNNEASSSAVQSGVRGGSTEDNDIDRTSIGSLDFRTAVKTVRKNFPVSSYSSSDDDDFYDADEAMDTPTISPSPTTSNLQRTETINKSNNDVLSKTTDNSTLLLHNTDNNTINKGKMNDTQVDGANRTSSSQIPFEIYEAAYEEEPEEELAPIDGTIISHLISQARISMDLTKITLPTFILERRSFLEMLADFLAHPDQFVNVADYHTPRDRFLQVVKWYLSAFHAGRKSPVPKKPYNPILGETFQCYYDIGSSSNSDTKLAKDGPVPWTSDDQVTFIAEQTSHHPPIAAFYAECPSKHIQIDGCLWTKSKFLGLSVAVHMIGDATLTLLDHDERYVMTFPSAYGRSILGVPWFEMGGKVTIDCEKTGYSANIEFLTKPFYNGKKHQITGSLHGPDKKEFCKIDGEWNGVMYAKYSDTKVSDIFFDTKTTPVIKKNVRPIAEQGEFESRRLWKDVTYCLKSKQLDKATESKSFLEQRQREGAKERAEKSIKWQTKYFVESGEQKWSYEKKLAKRLKQQS</sequence>
<dbReference type="FunFam" id="1.10.287.2720:FF:000001">
    <property type="entry name" value="Oxysterol-binding OBPalpha"/>
    <property type="match status" value="1"/>
</dbReference>
<dbReference type="InterPro" id="IPR000648">
    <property type="entry name" value="Oxysterol-bd"/>
</dbReference>
<feature type="domain" description="PH" evidence="9">
    <location>
        <begin position="1"/>
        <end position="113"/>
    </location>
</feature>
<dbReference type="InterPro" id="IPR037239">
    <property type="entry name" value="OSBP_sf"/>
</dbReference>
<evidence type="ECO:0000259" key="9">
    <source>
        <dbReference type="PROSITE" id="PS50003"/>
    </source>
</evidence>
<feature type="compositionally biased region" description="Low complexity" evidence="8">
    <location>
        <begin position="289"/>
        <end position="299"/>
    </location>
</feature>
<dbReference type="Gene3D" id="3.30.70.3490">
    <property type="match status" value="1"/>
</dbReference>
<dbReference type="GO" id="GO:0032934">
    <property type="term" value="F:sterol binding"/>
    <property type="evidence" value="ECO:0007669"/>
    <property type="project" value="TreeGrafter"/>
</dbReference>
<dbReference type="InterPro" id="IPR011993">
    <property type="entry name" value="PH-like_dom_sf"/>
</dbReference>
<gene>
    <name evidence="11" type="ORF">EDS130_LOCUS18682</name>
    <name evidence="10" type="ORF">XAT740_LOCUS13179</name>
</gene>
<evidence type="ECO:0000313" key="11">
    <source>
        <dbReference type="EMBL" id="CAF1075697.1"/>
    </source>
</evidence>
<keyword evidence="12" id="KW-1185">Reference proteome</keyword>
<dbReference type="Gene3D" id="2.30.29.30">
    <property type="entry name" value="Pleckstrin-homology domain (PH domain)/Phosphotyrosine-binding domain (PTB)"/>
    <property type="match status" value="1"/>
</dbReference>
<evidence type="ECO:0000256" key="8">
    <source>
        <dbReference type="SAM" id="MobiDB-lite"/>
    </source>
</evidence>
<dbReference type="EMBL" id="CAJNOR010000759">
    <property type="protein sequence ID" value="CAF1000507.1"/>
    <property type="molecule type" value="Genomic_DNA"/>
</dbReference>
<dbReference type="SUPFAM" id="SSF50729">
    <property type="entry name" value="PH domain-like"/>
    <property type="match status" value="1"/>
</dbReference>
<comment type="similarity">
    <text evidence="5">Belongs to the OSBP family.</text>
</comment>
<dbReference type="EMBL" id="CAJNOJ010000087">
    <property type="protein sequence ID" value="CAF1075697.1"/>
    <property type="molecule type" value="Genomic_DNA"/>
</dbReference>
<dbReference type="Gene3D" id="2.40.160.120">
    <property type="match status" value="1"/>
</dbReference>
<name>A0A814GSX7_ADIRI</name>
<dbReference type="Proteomes" id="UP000663828">
    <property type="component" value="Unassembled WGS sequence"/>
</dbReference>
<proteinExistence type="inferred from homology"/>
<dbReference type="GO" id="GO:0016020">
    <property type="term" value="C:membrane"/>
    <property type="evidence" value="ECO:0007669"/>
    <property type="project" value="TreeGrafter"/>
</dbReference>
<keyword evidence="1 6" id="KW-0813">Transport</keyword>
<feature type="region of interest" description="Disordered" evidence="8">
    <location>
        <begin position="268"/>
        <end position="350"/>
    </location>
</feature>
<dbReference type="InterPro" id="IPR018494">
    <property type="entry name" value="Oxysterol-bd_CS"/>
</dbReference>
<evidence type="ECO:0000256" key="5">
    <source>
        <dbReference type="RuleBase" id="RU003844"/>
    </source>
</evidence>
<dbReference type="PANTHER" id="PTHR10972:SF200">
    <property type="entry name" value="OXYSTEROL-BINDING PROTEIN-RELATED PROTEIN 9"/>
    <property type="match status" value="1"/>
</dbReference>
<evidence type="ECO:0000256" key="2">
    <source>
        <dbReference type="ARBA" id="ARBA00022553"/>
    </source>
</evidence>
<dbReference type="FunFam" id="3.30.70.3490:FF:000001">
    <property type="entry name" value="Oxysterol-binding protein"/>
    <property type="match status" value="1"/>
</dbReference>
<dbReference type="SUPFAM" id="SSF144000">
    <property type="entry name" value="Oxysterol-binding protein-like"/>
    <property type="match status" value="1"/>
</dbReference>
<accession>A0A814GSX7</accession>
<dbReference type="OrthoDB" id="14833at2759"/>